<name>T1GCN3_MEGSC</name>
<reference evidence="5" key="1">
    <citation type="submission" date="2013-02" db="EMBL/GenBank/DDBJ databases">
        <authorList>
            <person name="Hughes D."/>
        </authorList>
    </citation>
    <scope>NUCLEOTIDE SEQUENCE</scope>
    <source>
        <strain>Durham</strain>
        <strain evidence="5">NC isolate 2 -- Noor lab</strain>
    </source>
</reference>
<evidence type="ECO:0000256" key="1">
    <source>
        <dbReference type="SAM" id="MobiDB-lite"/>
    </source>
</evidence>
<dbReference type="Proteomes" id="UP000015102">
    <property type="component" value="Unassembled WGS sequence"/>
</dbReference>
<evidence type="ECO:0000313" key="4">
    <source>
        <dbReference type="EnsemblMetazoa" id="MESCA001053-PA"/>
    </source>
</evidence>
<feature type="domain" description="DUF4766" evidence="3">
    <location>
        <begin position="48"/>
        <end position="174"/>
    </location>
</feature>
<protein>
    <recommendedName>
        <fullName evidence="3">DUF4766 domain-containing protein</fullName>
    </recommendedName>
</protein>
<feature type="chain" id="PRO_5004576823" description="DUF4766 domain-containing protein" evidence="2">
    <location>
        <begin position="17"/>
        <end position="233"/>
    </location>
</feature>
<evidence type="ECO:0000313" key="5">
    <source>
        <dbReference type="Proteomes" id="UP000015102"/>
    </source>
</evidence>
<accession>T1GCN3</accession>
<keyword evidence="2" id="KW-0732">Signal</keyword>
<feature type="signal peptide" evidence="2">
    <location>
        <begin position="1"/>
        <end position="16"/>
    </location>
</feature>
<keyword evidence="5" id="KW-1185">Reference proteome</keyword>
<proteinExistence type="predicted"/>
<dbReference type="HOGENOM" id="CLU_1191063_0_0_1"/>
<organism evidence="4 5">
    <name type="scientific">Megaselia scalaris</name>
    <name type="common">Humpbacked fly</name>
    <name type="synonym">Phora scalaris</name>
    <dbReference type="NCBI Taxonomy" id="36166"/>
    <lineage>
        <taxon>Eukaryota</taxon>
        <taxon>Metazoa</taxon>
        <taxon>Ecdysozoa</taxon>
        <taxon>Arthropoda</taxon>
        <taxon>Hexapoda</taxon>
        <taxon>Insecta</taxon>
        <taxon>Pterygota</taxon>
        <taxon>Neoptera</taxon>
        <taxon>Endopterygota</taxon>
        <taxon>Diptera</taxon>
        <taxon>Brachycera</taxon>
        <taxon>Muscomorpha</taxon>
        <taxon>Platypezoidea</taxon>
        <taxon>Phoridae</taxon>
        <taxon>Megaseliini</taxon>
        <taxon>Megaselia</taxon>
    </lineage>
</organism>
<dbReference type="EnsemblMetazoa" id="MESCA001053-RA">
    <property type="protein sequence ID" value="MESCA001053-PA"/>
    <property type="gene ID" value="MESCA001053"/>
</dbReference>
<dbReference type="STRING" id="36166.T1GCN3"/>
<evidence type="ECO:0000259" key="3">
    <source>
        <dbReference type="Pfam" id="PF15973"/>
    </source>
</evidence>
<sequence length="233" mass="23450">MKVFICLLSCAALASAGFLGLGGGSGGGSSGGHGGWSSGGGHGGHSGGGGGHGGEVKIIKVIQEQGHGGHGGGYGGGHGGYGGGHGGGHGGHQEVKVIKVVHEQGDKVLMLGSLGFCCRKASLSSACLAASVGKLGLTFLMQPAGIAAFNMFFRKVRSALCASVGMGTSAKVSSNHSQKAGQLALVKLKYDLCLLFNDKSLKLHAVWIYAPKPPITSSDGQRTQLQFYISIFN</sequence>
<evidence type="ECO:0000256" key="2">
    <source>
        <dbReference type="SAM" id="SignalP"/>
    </source>
</evidence>
<dbReference type="EMBL" id="CAQQ02018119">
    <property type="status" value="NOT_ANNOTATED_CDS"/>
    <property type="molecule type" value="Genomic_DNA"/>
</dbReference>
<reference evidence="4" key="2">
    <citation type="submission" date="2015-06" db="UniProtKB">
        <authorList>
            <consortium name="EnsemblMetazoa"/>
        </authorList>
    </citation>
    <scope>IDENTIFICATION</scope>
</reference>
<dbReference type="EMBL" id="CAQQ02018121">
    <property type="status" value="NOT_ANNOTATED_CDS"/>
    <property type="molecule type" value="Genomic_DNA"/>
</dbReference>
<feature type="region of interest" description="Disordered" evidence="1">
    <location>
        <begin position="30"/>
        <end position="51"/>
    </location>
</feature>
<dbReference type="InterPro" id="IPR031903">
    <property type="entry name" value="DUF4766"/>
</dbReference>
<dbReference type="AlphaFoldDB" id="T1GCN3"/>
<dbReference type="Pfam" id="PF15973">
    <property type="entry name" value="DUF4766"/>
    <property type="match status" value="1"/>
</dbReference>
<dbReference type="EMBL" id="CAQQ02018120">
    <property type="status" value="NOT_ANNOTATED_CDS"/>
    <property type="molecule type" value="Genomic_DNA"/>
</dbReference>